<evidence type="ECO:0000256" key="10">
    <source>
        <dbReference type="SAM" id="SignalP"/>
    </source>
</evidence>
<evidence type="ECO:0000256" key="8">
    <source>
        <dbReference type="PROSITE-ProRule" id="PRU00278"/>
    </source>
</evidence>
<evidence type="ECO:0000256" key="6">
    <source>
        <dbReference type="ARBA" id="ARBA00030642"/>
    </source>
</evidence>
<sequence>MLTSSSRLTRALSLAALMLAAPAVATIAQDASTPPADTAAPADAAPAEAAPAAPAAATPAAPAAIDPNAVVATVGDQDITEADLGFAAEDMAQDLSQMPPEERRAFLVRILIDMKVMSDAARAAGMDQTPLFAQRQAYLEERALRRAYFADAIAGAVTPEAVQAEYDRYVAQFQPQDEIHASHILVDSEEKANELKAELDGGADFATLAKENSIDPGAANGGDLGFFSRGMMVQPFEEAAYALANPGDISAPVQSQFGWHIIRLEEKRQSAPPALEQVAPQIQQQLLQQAFVSKVDELMAGVTVNIADPELKAKFDAQEAMEAEAAAGVAAEPAAQ</sequence>
<dbReference type="SUPFAM" id="SSF109998">
    <property type="entry name" value="Triger factor/SurA peptide-binding domain-like"/>
    <property type="match status" value="1"/>
</dbReference>
<feature type="domain" description="PpiC" evidence="11">
    <location>
        <begin position="176"/>
        <end position="266"/>
    </location>
</feature>
<evidence type="ECO:0000256" key="3">
    <source>
        <dbReference type="ARBA" id="ARBA00013194"/>
    </source>
</evidence>
<feature type="region of interest" description="Disordered" evidence="9">
    <location>
        <begin position="32"/>
        <end position="55"/>
    </location>
</feature>
<evidence type="ECO:0000256" key="5">
    <source>
        <dbReference type="ARBA" id="ARBA00023110"/>
    </source>
</evidence>
<name>A0A6M1SLA7_9HYPH</name>
<accession>A0A6M1SLA7</accession>
<dbReference type="PANTHER" id="PTHR47245">
    <property type="entry name" value="PEPTIDYLPROLYL ISOMERASE"/>
    <property type="match status" value="1"/>
</dbReference>
<evidence type="ECO:0000256" key="1">
    <source>
        <dbReference type="ARBA" id="ARBA00000971"/>
    </source>
</evidence>
<protein>
    <recommendedName>
        <fullName evidence="4">Parvulin-like PPIase</fullName>
        <ecNumber evidence="3">5.2.1.8</ecNumber>
    </recommendedName>
    <alternativeName>
        <fullName evidence="6">Peptidyl-prolyl cis-trans isomerase plp</fullName>
    </alternativeName>
    <alternativeName>
        <fullName evidence="7">Rotamase plp</fullName>
    </alternativeName>
</protein>
<dbReference type="GO" id="GO:0003755">
    <property type="term" value="F:peptidyl-prolyl cis-trans isomerase activity"/>
    <property type="evidence" value="ECO:0007669"/>
    <property type="project" value="UniProtKB-KW"/>
</dbReference>
<dbReference type="PANTHER" id="PTHR47245:SF2">
    <property type="entry name" value="PEPTIDYL-PROLYL CIS-TRANS ISOMERASE HP_0175-RELATED"/>
    <property type="match status" value="1"/>
</dbReference>
<dbReference type="Proteomes" id="UP000474802">
    <property type="component" value="Unassembled WGS sequence"/>
</dbReference>
<dbReference type="SUPFAM" id="SSF54534">
    <property type="entry name" value="FKBP-like"/>
    <property type="match status" value="1"/>
</dbReference>
<keyword evidence="5 8" id="KW-0697">Rotamase</keyword>
<keyword evidence="13" id="KW-1185">Reference proteome</keyword>
<proteinExistence type="inferred from homology"/>
<keyword evidence="8 12" id="KW-0413">Isomerase</keyword>
<keyword evidence="10" id="KW-0732">Signal</keyword>
<organism evidence="12 13">
    <name type="scientific">Devosia aurantiaca</name>
    <dbReference type="NCBI Taxonomy" id="2714858"/>
    <lineage>
        <taxon>Bacteria</taxon>
        <taxon>Pseudomonadati</taxon>
        <taxon>Pseudomonadota</taxon>
        <taxon>Alphaproteobacteria</taxon>
        <taxon>Hyphomicrobiales</taxon>
        <taxon>Devosiaceae</taxon>
        <taxon>Devosia</taxon>
    </lineage>
</organism>
<comment type="similarity">
    <text evidence="2">Belongs to the PpiC/parvulin rotamase family.</text>
</comment>
<feature type="signal peptide" evidence="10">
    <location>
        <begin position="1"/>
        <end position="25"/>
    </location>
</feature>
<dbReference type="Pfam" id="PF13616">
    <property type="entry name" value="Rotamase_3"/>
    <property type="match status" value="1"/>
</dbReference>
<dbReference type="AlphaFoldDB" id="A0A6M1SLA7"/>
<evidence type="ECO:0000313" key="13">
    <source>
        <dbReference type="Proteomes" id="UP000474802"/>
    </source>
</evidence>
<evidence type="ECO:0000256" key="9">
    <source>
        <dbReference type="SAM" id="MobiDB-lite"/>
    </source>
</evidence>
<gene>
    <name evidence="12" type="ORF">G5575_00265</name>
</gene>
<evidence type="ECO:0000256" key="7">
    <source>
        <dbReference type="ARBA" id="ARBA00031484"/>
    </source>
</evidence>
<evidence type="ECO:0000313" key="12">
    <source>
        <dbReference type="EMBL" id="NGP16332.1"/>
    </source>
</evidence>
<feature type="chain" id="PRO_5026948271" description="Parvulin-like PPIase" evidence="10">
    <location>
        <begin position="26"/>
        <end position="336"/>
    </location>
</feature>
<dbReference type="InterPro" id="IPR050245">
    <property type="entry name" value="PrsA_foldase"/>
</dbReference>
<dbReference type="InterPro" id="IPR000297">
    <property type="entry name" value="PPIase_PpiC"/>
</dbReference>
<evidence type="ECO:0000256" key="2">
    <source>
        <dbReference type="ARBA" id="ARBA00007656"/>
    </source>
</evidence>
<dbReference type="PROSITE" id="PS50198">
    <property type="entry name" value="PPIC_PPIASE_2"/>
    <property type="match status" value="1"/>
</dbReference>
<dbReference type="InterPro" id="IPR027304">
    <property type="entry name" value="Trigger_fact/SurA_dom_sf"/>
</dbReference>
<dbReference type="Gene3D" id="1.10.8.1040">
    <property type="match status" value="1"/>
</dbReference>
<comment type="caution">
    <text evidence="12">The sequence shown here is derived from an EMBL/GenBank/DDBJ whole genome shotgun (WGS) entry which is preliminary data.</text>
</comment>
<reference evidence="12 13" key="1">
    <citation type="submission" date="2020-02" db="EMBL/GenBank/DDBJ databases">
        <authorList>
            <person name="Khan S.A."/>
            <person name="Jeon C.O."/>
            <person name="Chun B.H."/>
        </authorList>
    </citation>
    <scope>NUCLEOTIDE SEQUENCE [LARGE SCALE GENOMIC DNA]</scope>
    <source>
        <strain evidence="12 13">H239</strain>
    </source>
</reference>
<evidence type="ECO:0000259" key="11">
    <source>
        <dbReference type="PROSITE" id="PS50198"/>
    </source>
</evidence>
<dbReference type="EC" id="5.2.1.8" evidence="3"/>
<reference evidence="12 13" key="2">
    <citation type="submission" date="2020-03" db="EMBL/GenBank/DDBJ databases">
        <title>Devosia chinhatensis sp. nov., isolated from a hexachlorocyclohexane (HCH) dump site in India.</title>
        <authorList>
            <person name="Kumar M."/>
            <person name="Lal R."/>
        </authorList>
    </citation>
    <scope>NUCLEOTIDE SEQUENCE [LARGE SCALE GENOMIC DNA]</scope>
    <source>
        <strain evidence="12 13">H239</strain>
    </source>
</reference>
<dbReference type="Gene3D" id="3.10.50.40">
    <property type="match status" value="1"/>
</dbReference>
<dbReference type="EMBL" id="JAALFG010000001">
    <property type="protein sequence ID" value="NGP16332.1"/>
    <property type="molecule type" value="Genomic_DNA"/>
</dbReference>
<evidence type="ECO:0000256" key="4">
    <source>
        <dbReference type="ARBA" id="ARBA00018370"/>
    </source>
</evidence>
<dbReference type="InterPro" id="IPR046357">
    <property type="entry name" value="PPIase_dom_sf"/>
</dbReference>
<comment type="catalytic activity">
    <reaction evidence="1">
        <text>[protein]-peptidylproline (omega=180) = [protein]-peptidylproline (omega=0)</text>
        <dbReference type="Rhea" id="RHEA:16237"/>
        <dbReference type="Rhea" id="RHEA-COMP:10747"/>
        <dbReference type="Rhea" id="RHEA-COMP:10748"/>
        <dbReference type="ChEBI" id="CHEBI:83833"/>
        <dbReference type="ChEBI" id="CHEBI:83834"/>
        <dbReference type="EC" id="5.2.1.8"/>
    </reaction>
</comment>
<dbReference type="RefSeq" id="WP_164532607.1">
    <property type="nucleotide sequence ID" value="NZ_JAALFG010000001.1"/>
</dbReference>